<gene>
    <name evidence="1" type="ORF">L916_06498</name>
</gene>
<evidence type="ECO:0000313" key="2">
    <source>
        <dbReference type="Proteomes" id="UP000053864"/>
    </source>
</evidence>
<sequence length="73" mass="8349">MLEKYPVQLEDRWSAAGKSHYMHTFVIPADLARTIQTMTVATKADQMFPVKLDKNMKKQGLMNDVVITINPKL</sequence>
<reference evidence="1 2" key="1">
    <citation type="submission" date="2013-11" db="EMBL/GenBank/DDBJ databases">
        <title>The Genome Sequence of Phytophthora parasitica CJ05E6.</title>
        <authorList>
            <consortium name="The Broad Institute Genomics Platform"/>
            <person name="Russ C."/>
            <person name="Tyler B."/>
            <person name="Panabieres F."/>
            <person name="Shan W."/>
            <person name="Tripathy S."/>
            <person name="Grunwald N."/>
            <person name="Machado M."/>
            <person name="Johnson C.S."/>
            <person name="Arredondo F."/>
            <person name="Hong C."/>
            <person name="Coffey M."/>
            <person name="Young S.K."/>
            <person name="Zeng Q."/>
            <person name="Gargeya S."/>
            <person name="Fitzgerald M."/>
            <person name="Abouelleil A."/>
            <person name="Alvarado L."/>
            <person name="Chapman S.B."/>
            <person name="Gainer-Dewar J."/>
            <person name="Goldberg J."/>
            <person name="Griggs A."/>
            <person name="Gujja S."/>
            <person name="Hansen M."/>
            <person name="Howarth C."/>
            <person name="Imamovic A."/>
            <person name="Ireland A."/>
            <person name="Larimer J."/>
            <person name="McCowan C."/>
            <person name="Murphy C."/>
            <person name="Pearson M."/>
            <person name="Poon T.W."/>
            <person name="Priest M."/>
            <person name="Roberts A."/>
            <person name="Saif S."/>
            <person name="Shea T."/>
            <person name="Sykes S."/>
            <person name="Wortman J."/>
            <person name="Nusbaum C."/>
            <person name="Birren B."/>
        </authorList>
    </citation>
    <scope>NUCLEOTIDE SEQUENCE [LARGE SCALE GENOMIC DNA]</scope>
    <source>
        <strain evidence="1 2">CJ05E6</strain>
    </source>
</reference>
<dbReference type="AlphaFoldDB" id="W2J8Q3"/>
<protein>
    <submittedName>
        <fullName evidence="1">Uncharacterized protein</fullName>
    </submittedName>
</protein>
<accession>W2J8Q3</accession>
<name>W2J8Q3_PHYNI</name>
<proteinExistence type="predicted"/>
<dbReference type="EMBL" id="KI672241">
    <property type="protein sequence ID" value="ETL42776.1"/>
    <property type="molecule type" value="Genomic_DNA"/>
</dbReference>
<dbReference type="Proteomes" id="UP000053864">
    <property type="component" value="Unassembled WGS sequence"/>
</dbReference>
<evidence type="ECO:0000313" key="1">
    <source>
        <dbReference type="EMBL" id="ETL42776.1"/>
    </source>
</evidence>
<organism evidence="1 2">
    <name type="scientific">Phytophthora nicotianae</name>
    <name type="common">Potato buckeye rot agent</name>
    <name type="synonym">Phytophthora parasitica</name>
    <dbReference type="NCBI Taxonomy" id="4792"/>
    <lineage>
        <taxon>Eukaryota</taxon>
        <taxon>Sar</taxon>
        <taxon>Stramenopiles</taxon>
        <taxon>Oomycota</taxon>
        <taxon>Peronosporomycetes</taxon>
        <taxon>Peronosporales</taxon>
        <taxon>Peronosporaceae</taxon>
        <taxon>Phytophthora</taxon>
    </lineage>
</organism>